<organism evidence="1 2">
    <name type="scientific">Platanthera guangdongensis</name>
    <dbReference type="NCBI Taxonomy" id="2320717"/>
    <lineage>
        <taxon>Eukaryota</taxon>
        <taxon>Viridiplantae</taxon>
        <taxon>Streptophyta</taxon>
        <taxon>Embryophyta</taxon>
        <taxon>Tracheophyta</taxon>
        <taxon>Spermatophyta</taxon>
        <taxon>Magnoliopsida</taxon>
        <taxon>Liliopsida</taxon>
        <taxon>Asparagales</taxon>
        <taxon>Orchidaceae</taxon>
        <taxon>Orchidoideae</taxon>
        <taxon>Orchideae</taxon>
        <taxon>Orchidinae</taxon>
        <taxon>Platanthera</taxon>
    </lineage>
</organism>
<evidence type="ECO:0000313" key="1">
    <source>
        <dbReference type="EMBL" id="KAK8939417.1"/>
    </source>
</evidence>
<reference evidence="1 2" key="1">
    <citation type="journal article" date="2022" name="Nat. Plants">
        <title>Genomes of leafy and leafless Platanthera orchids illuminate the evolution of mycoheterotrophy.</title>
        <authorList>
            <person name="Li M.H."/>
            <person name="Liu K.W."/>
            <person name="Li Z."/>
            <person name="Lu H.C."/>
            <person name="Ye Q.L."/>
            <person name="Zhang D."/>
            <person name="Wang J.Y."/>
            <person name="Li Y.F."/>
            <person name="Zhong Z.M."/>
            <person name="Liu X."/>
            <person name="Yu X."/>
            <person name="Liu D.K."/>
            <person name="Tu X.D."/>
            <person name="Liu B."/>
            <person name="Hao Y."/>
            <person name="Liao X.Y."/>
            <person name="Jiang Y.T."/>
            <person name="Sun W.H."/>
            <person name="Chen J."/>
            <person name="Chen Y.Q."/>
            <person name="Ai Y."/>
            <person name="Zhai J.W."/>
            <person name="Wu S.S."/>
            <person name="Zhou Z."/>
            <person name="Hsiao Y.Y."/>
            <person name="Wu W.L."/>
            <person name="Chen Y.Y."/>
            <person name="Lin Y.F."/>
            <person name="Hsu J.L."/>
            <person name="Li C.Y."/>
            <person name="Wang Z.W."/>
            <person name="Zhao X."/>
            <person name="Zhong W.Y."/>
            <person name="Ma X.K."/>
            <person name="Ma L."/>
            <person name="Huang J."/>
            <person name="Chen G.Z."/>
            <person name="Huang M.Z."/>
            <person name="Huang L."/>
            <person name="Peng D.H."/>
            <person name="Luo Y.B."/>
            <person name="Zou S.Q."/>
            <person name="Chen S.P."/>
            <person name="Lan S."/>
            <person name="Tsai W.C."/>
            <person name="Van de Peer Y."/>
            <person name="Liu Z.J."/>
        </authorList>
    </citation>
    <scope>NUCLEOTIDE SEQUENCE [LARGE SCALE GENOMIC DNA]</scope>
    <source>
        <strain evidence="1">Lor288</strain>
    </source>
</reference>
<gene>
    <name evidence="1" type="ORF">KSP40_PGU013295</name>
</gene>
<sequence length="86" mass="9325">MGMIVDAEPSCCGLLFCGGQNRRYRETGVKAETEKGEEHGENVRIAINENRLIVVVFVVAGAMVCRGKCEGRKRGINAGRVRGEGD</sequence>
<protein>
    <submittedName>
        <fullName evidence="1">Uncharacterized protein</fullName>
    </submittedName>
</protein>
<accession>A0ABR2LG48</accession>
<name>A0ABR2LG48_9ASPA</name>
<keyword evidence="2" id="KW-1185">Reference proteome</keyword>
<evidence type="ECO:0000313" key="2">
    <source>
        <dbReference type="Proteomes" id="UP001412067"/>
    </source>
</evidence>
<proteinExistence type="predicted"/>
<dbReference type="Proteomes" id="UP001412067">
    <property type="component" value="Unassembled WGS sequence"/>
</dbReference>
<comment type="caution">
    <text evidence="1">The sequence shown here is derived from an EMBL/GenBank/DDBJ whole genome shotgun (WGS) entry which is preliminary data.</text>
</comment>
<dbReference type="EMBL" id="JBBWWR010000020">
    <property type="protein sequence ID" value="KAK8939417.1"/>
    <property type="molecule type" value="Genomic_DNA"/>
</dbReference>